<keyword evidence="2" id="KW-1185">Reference proteome</keyword>
<name>A0A7Y9R3U4_9BURK</name>
<dbReference type="EMBL" id="JACCFH010000001">
    <property type="protein sequence ID" value="NYG34745.1"/>
    <property type="molecule type" value="Genomic_DNA"/>
</dbReference>
<gene>
    <name evidence="1" type="ORF">BDD16_003731</name>
</gene>
<protein>
    <submittedName>
        <fullName evidence="1">Uncharacterized protein</fullName>
    </submittedName>
</protein>
<accession>A0A7Y9R3U4</accession>
<reference evidence="1 2" key="1">
    <citation type="submission" date="2020-07" db="EMBL/GenBank/DDBJ databases">
        <title>Genomic Encyclopedia of Archaeal and Bacterial Type Strains, Phase II (KMG-II): from individual species to whole genera.</title>
        <authorList>
            <person name="Goeker M."/>
        </authorList>
    </citation>
    <scope>NUCLEOTIDE SEQUENCE [LARGE SCALE GENOMIC DNA]</scope>
    <source>
        <strain evidence="1 2">DSM 21226</strain>
    </source>
</reference>
<proteinExistence type="predicted"/>
<comment type="caution">
    <text evidence="1">The sequence shown here is derived from an EMBL/GenBank/DDBJ whole genome shotgun (WGS) entry which is preliminary data.</text>
</comment>
<sequence>MSSPRWIPYVLVVAMSLSVSLFQPVDVPQQSQHGSVASSDMVSLGLIR</sequence>
<dbReference type="AlphaFoldDB" id="A0A7Y9R3U4"/>
<organism evidence="1 2">
    <name type="scientific">Sphaerotilus montanus</name>
    <dbReference type="NCBI Taxonomy" id="522889"/>
    <lineage>
        <taxon>Bacteria</taxon>
        <taxon>Pseudomonadati</taxon>
        <taxon>Pseudomonadota</taxon>
        <taxon>Betaproteobacteria</taxon>
        <taxon>Burkholderiales</taxon>
        <taxon>Sphaerotilaceae</taxon>
        <taxon>Sphaerotilus</taxon>
    </lineage>
</organism>
<evidence type="ECO:0000313" key="2">
    <source>
        <dbReference type="Proteomes" id="UP000518288"/>
    </source>
</evidence>
<evidence type="ECO:0000313" key="1">
    <source>
        <dbReference type="EMBL" id="NYG34745.1"/>
    </source>
</evidence>
<dbReference type="Proteomes" id="UP000518288">
    <property type="component" value="Unassembled WGS sequence"/>
</dbReference>
<dbReference type="RefSeq" id="WP_179635350.1">
    <property type="nucleotide sequence ID" value="NZ_JACCFH010000001.1"/>
</dbReference>